<sequence>MTVVSYRGKTSPLNSDVTLMTAIKEDLKNKPEDLKRVLDLINQLEKYVIQVCKKMTHLKKDEDEPAKVILREIFTKVTTWRKYFIIRHLEQFFSTPRNHNSNFDYIYSFLIETNKVQHLTLSNHSDHTFEMMSKILSLNTFELYSLLSSWDQNVEDLIDRVSKIKNIKYLIIYIDNKHNLQQLESNLPFHSFYIEKKKLKLRSFDFKQSVYKITLVRDQDRINLKPPTIIQLAPIKITCKYVNPPIQINENQNNQNNQNNNQNNQNNDDNNNNNDNGKLLNVDIGKLFPTTSTTSKVDSLITSFTNLSVIGSECYDKNARAHWYWSDQESHWNEFTKEESKRIEKGFLLDKMRKQLDDCRWIDYNRRVQRVYDDESLVFPIKRTISK</sequence>
<feature type="region of interest" description="Disordered" evidence="1">
    <location>
        <begin position="248"/>
        <end position="276"/>
    </location>
</feature>
<evidence type="ECO:0000313" key="4">
    <source>
        <dbReference type="Proteomes" id="UP000007797"/>
    </source>
</evidence>
<dbReference type="Pfam" id="PF02825">
    <property type="entry name" value="WWE"/>
    <property type="match status" value="1"/>
</dbReference>
<evidence type="ECO:0000313" key="3">
    <source>
        <dbReference type="EMBL" id="EGG25060.1"/>
    </source>
</evidence>
<name>F4PH76_CACFS</name>
<protein>
    <recommendedName>
        <fullName evidence="2">WWE domain-containing protein</fullName>
    </recommendedName>
</protein>
<dbReference type="Proteomes" id="UP000007797">
    <property type="component" value="Unassembled WGS sequence"/>
</dbReference>
<dbReference type="PROSITE" id="PS50918">
    <property type="entry name" value="WWE"/>
    <property type="match status" value="1"/>
</dbReference>
<keyword evidence="4" id="KW-1185">Reference proteome</keyword>
<proteinExistence type="predicted"/>
<evidence type="ECO:0000259" key="2">
    <source>
        <dbReference type="PROSITE" id="PS50918"/>
    </source>
</evidence>
<organism evidence="3 4">
    <name type="scientific">Cavenderia fasciculata</name>
    <name type="common">Slime mold</name>
    <name type="synonym">Dictyostelium fasciculatum</name>
    <dbReference type="NCBI Taxonomy" id="261658"/>
    <lineage>
        <taxon>Eukaryota</taxon>
        <taxon>Amoebozoa</taxon>
        <taxon>Evosea</taxon>
        <taxon>Eumycetozoa</taxon>
        <taxon>Dictyostelia</taxon>
        <taxon>Acytosteliales</taxon>
        <taxon>Cavenderiaceae</taxon>
        <taxon>Cavenderia</taxon>
    </lineage>
</organism>
<accession>F4PH76</accession>
<gene>
    <name evidence="3" type="ORF">DFA_03306</name>
</gene>
<dbReference type="InterPro" id="IPR004170">
    <property type="entry name" value="WWE_dom"/>
</dbReference>
<dbReference type="AlphaFoldDB" id="F4PH76"/>
<dbReference type="InterPro" id="IPR037197">
    <property type="entry name" value="WWE_dom_sf"/>
</dbReference>
<feature type="domain" description="WWE" evidence="2">
    <location>
        <begin position="309"/>
        <end position="383"/>
    </location>
</feature>
<dbReference type="EMBL" id="GL883006">
    <property type="protein sequence ID" value="EGG25060.1"/>
    <property type="molecule type" value="Genomic_DNA"/>
</dbReference>
<feature type="compositionally biased region" description="Low complexity" evidence="1">
    <location>
        <begin position="251"/>
        <end position="276"/>
    </location>
</feature>
<dbReference type="SUPFAM" id="SSF117839">
    <property type="entry name" value="WWE domain"/>
    <property type="match status" value="1"/>
</dbReference>
<dbReference type="KEGG" id="dfa:DFA_03306"/>
<reference evidence="4" key="1">
    <citation type="journal article" date="2011" name="Genome Res.">
        <title>Phylogeny-wide analysis of social amoeba genomes highlights ancient origins for complex intercellular communication.</title>
        <authorList>
            <person name="Heidel A.J."/>
            <person name="Lawal H.M."/>
            <person name="Felder M."/>
            <person name="Schilde C."/>
            <person name="Helps N.R."/>
            <person name="Tunggal B."/>
            <person name="Rivero F."/>
            <person name="John U."/>
            <person name="Schleicher M."/>
            <person name="Eichinger L."/>
            <person name="Platzer M."/>
            <person name="Noegel A.A."/>
            <person name="Schaap P."/>
            <person name="Gloeckner G."/>
        </authorList>
    </citation>
    <scope>NUCLEOTIDE SEQUENCE [LARGE SCALE GENOMIC DNA]</scope>
    <source>
        <strain evidence="4">SH3</strain>
    </source>
</reference>
<dbReference type="RefSeq" id="XP_004362911.1">
    <property type="nucleotide sequence ID" value="XM_004362854.1"/>
</dbReference>
<evidence type="ECO:0000256" key="1">
    <source>
        <dbReference type="SAM" id="MobiDB-lite"/>
    </source>
</evidence>
<dbReference type="GeneID" id="14877317"/>